<organism evidence="1 2">
    <name type="scientific">Syntrophorhabdus aromaticivorans</name>
    <dbReference type="NCBI Taxonomy" id="328301"/>
    <lineage>
        <taxon>Bacteria</taxon>
        <taxon>Pseudomonadati</taxon>
        <taxon>Thermodesulfobacteriota</taxon>
        <taxon>Syntrophorhabdia</taxon>
        <taxon>Syntrophorhabdales</taxon>
        <taxon>Syntrophorhabdaceae</taxon>
        <taxon>Syntrophorhabdus</taxon>
    </lineage>
</organism>
<dbReference type="Proteomes" id="UP000777265">
    <property type="component" value="Unassembled WGS sequence"/>
</dbReference>
<dbReference type="AlphaFoldDB" id="A0A971S0A0"/>
<reference evidence="1" key="1">
    <citation type="journal article" date="2020" name="Biotechnol. Biofuels">
        <title>New insights from the biogas microbiome by comprehensive genome-resolved metagenomics of nearly 1600 species originating from multiple anaerobic digesters.</title>
        <authorList>
            <person name="Campanaro S."/>
            <person name="Treu L."/>
            <person name="Rodriguez-R L.M."/>
            <person name="Kovalovszki A."/>
            <person name="Ziels R.M."/>
            <person name="Maus I."/>
            <person name="Zhu X."/>
            <person name="Kougias P.G."/>
            <person name="Basile A."/>
            <person name="Luo G."/>
            <person name="Schluter A."/>
            <person name="Konstantinidis K.T."/>
            <person name="Angelidaki I."/>
        </authorList>
    </citation>
    <scope>NUCLEOTIDE SEQUENCE</scope>
    <source>
        <strain evidence="1">AS06rmzACSIP_7</strain>
    </source>
</reference>
<protein>
    <submittedName>
        <fullName evidence="1">Uncharacterized protein</fullName>
    </submittedName>
</protein>
<evidence type="ECO:0000313" key="2">
    <source>
        <dbReference type="Proteomes" id="UP000777265"/>
    </source>
</evidence>
<name>A0A971S0A0_9BACT</name>
<accession>A0A971S0A0</accession>
<comment type="caution">
    <text evidence="1">The sequence shown here is derived from an EMBL/GenBank/DDBJ whole genome shotgun (WGS) entry which is preliminary data.</text>
</comment>
<sequence length="415" mass="46893">MNSSPWTIEHRCTQCGAPINLGETDRFFVCPFCRVQMCLTTTDYFRYYLPAPDTAVPGIFYMPYWRIKGMAFSCDGDYEVRQSLLDATHRASDHPFFPESLGLRPQTLKLRFATAETGADFVKPSMAFDAAFSEIQEGLPLYTRADQPTSPFYRTFIGEKASLVYAPFYIRKDVVFDAILDEPLRSTRLAGDFSLSRETVDRAVKVLPALCPDCGADLEGGRESIGFFCTNCNSCWYLTGDKLERIPFFIMPGTNGDSAHLPFWCIKARFQGIVLESFADLVKLANLPRVIKKEWESRPLFFWVPAFKVNAGLLLRISRTVTINQPRNTAEAGASPALPYPITFPVHEAAESIKVIIATLMTMKKKLWPILKDVSIFPVESRLAYIPFKRQGHYLIHSPLQLSVSVNSLKYGEHL</sequence>
<reference evidence="1" key="2">
    <citation type="submission" date="2020-01" db="EMBL/GenBank/DDBJ databases">
        <authorList>
            <person name="Campanaro S."/>
        </authorList>
    </citation>
    <scope>NUCLEOTIDE SEQUENCE</scope>
    <source>
        <strain evidence="1">AS06rmzACSIP_7</strain>
    </source>
</reference>
<gene>
    <name evidence="1" type="ORF">GXY80_05180</name>
</gene>
<dbReference type="EMBL" id="JAAYEE010000088">
    <property type="protein sequence ID" value="NLW34861.1"/>
    <property type="molecule type" value="Genomic_DNA"/>
</dbReference>
<proteinExistence type="predicted"/>
<evidence type="ECO:0000313" key="1">
    <source>
        <dbReference type="EMBL" id="NLW34861.1"/>
    </source>
</evidence>